<dbReference type="SFLD" id="SFLDF00027">
    <property type="entry name" value="p-type_atpase"/>
    <property type="match status" value="1"/>
</dbReference>
<evidence type="ECO:0000256" key="2">
    <source>
        <dbReference type="ARBA" id="ARBA00004477"/>
    </source>
</evidence>
<protein>
    <submittedName>
        <fullName evidence="21">ATPaseP-typeK/Mg/Cd/Cu/Zn/Na/Ca/Na/H-transporter</fullName>
    </submittedName>
</protein>
<feature type="transmembrane region" description="Helical" evidence="16">
    <location>
        <begin position="890"/>
        <end position="907"/>
    </location>
</feature>
<evidence type="ECO:0000256" key="13">
    <source>
        <dbReference type="ARBA" id="ARBA00048588"/>
    </source>
</evidence>
<feature type="transmembrane region" description="Helical" evidence="16">
    <location>
        <begin position="1101"/>
        <end position="1120"/>
    </location>
</feature>
<feature type="transmembrane region" description="Helical" evidence="16">
    <location>
        <begin position="1928"/>
        <end position="1946"/>
    </location>
</feature>
<dbReference type="GO" id="GO:0019829">
    <property type="term" value="F:ATPase-coupled monoatomic cation transmembrane transporter activity"/>
    <property type="evidence" value="ECO:0007669"/>
    <property type="project" value="TreeGrafter"/>
</dbReference>
<dbReference type="InterPro" id="IPR057255">
    <property type="entry name" value="2TM_P5A-ATPase"/>
</dbReference>
<feature type="transmembrane region" description="Helical" evidence="16">
    <location>
        <begin position="913"/>
        <end position="930"/>
    </location>
</feature>
<dbReference type="InterPro" id="IPR018303">
    <property type="entry name" value="ATPase_P-typ_P_site"/>
</dbReference>
<dbReference type="SUPFAM" id="SSF81660">
    <property type="entry name" value="Metal cation-transporting ATPase, ATP-binding domain N"/>
    <property type="match status" value="1"/>
</dbReference>
<dbReference type="RefSeq" id="XP_056762871.1">
    <property type="nucleotide sequence ID" value="XM_056914022.1"/>
</dbReference>
<dbReference type="InterPro" id="IPR047820">
    <property type="entry name" value="P5A-type_ATPase"/>
</dbReference>
<evidence type="ECO:0000259" key="18">
    <source>
        <dbReference type="Pfam" id="PF23143"/>
    </source>
</evidence>
<feature type="transmembrane region" description="Helical" evidence="16">
    <location>
        <begin position="715"/>
        <end position="733"/>
    </location>
</feature>
<feature type="domain" description="YVC1 N-terminal linker helical" evidence="19">
    <location>
        <begin position="43"/>
        <end position="222"/>
    </location>
</feature>
<dbReference type="GO" id="GO:0005789">
    <property type="term" value="C:endoplasmic reticulum membrane"/>
    <property type="evidence" value="ECO:0007669"/>
    <property type="project" value="UniProtKB-SubCell"/>
</dbReference>
<dbReference type="EMBL" id="JAPVEA010000008">
    <property type="protein sequence ID" value="KAJ5439642.1"/>
    <property type="molecule type" value="Genomic_DNA"/>
</dbReference>
<reference evidence="21" key="1">
    <citation type="submission" date="2022-12" db="EMBL/GenBank/DDBJ databases">
        <authorList>
            <person name="Petersen C."/>
        </authorList>
    </citation>
    <scope>NUCLEOTIDE SEQUENCE</scope>
    <source>
        <strain evidence="21">IBT 16125</strain>
    </source>
</reference>
<evidence type="ECO:0000256" key="3">
    <source>
        <dbReference type="ARBA" id="ARBA00006000"/>
    </source>
</evidence>
<evidence type="ECO:0000256" key="4">
    <source>
        <dbReference type="ARBA" id="ARBA00022692"/>
    </source>
</evidence>
<proteinExistence type="inferred from homology"/>
<dbReference type="PROSITE" id="PS01229">
    <property type="entry name" value="COF_2"/>
    <property type="match status" value="1"/>
</dbReference>
<dbReference type="GO" id="GO:0015662">
    <property type="term" value="F:P-type ion transporter activity"/>
    <property type="evidence" value="ECO:0007669"/>
    <property type="project" value="TreeGrafter"/>
</dbReference>
<keyword evidence="22" id="KW-1185">Reference proteome</keyword>
<feature type="domain" description="P5A-ATPase transmembrane helical hairpin" evidence="18">
    <location>
        <begin position="708"/>
        <end position="780"/>
    </location>
</feature>
<keyword evidence="5" id="KW-0479">Metal-binding</keyword>
<evidence type="ECO:0000256" key="5">
    <source>
        <dbReference type="ARBA" id="ARBA00022723"/>
    </source>
</evidence>
<evidence type="ECO:0000256" key="16">
    <source>
        <dbReference type="SAM" id="Phobius"/>
    </source>
</evidence>
<dbReference type="SFLD" id="SFLDS00003">
    <property type="entry name" value="Haloacid_Dehalogenase"/>
    <property type="match status" value="1"/>
</dbReference>
<evidence type="ECO:0000313" key="21">
    <source>
        <dbReference type="EMBL" id="KAJ5439642.1"/>
    </source>
</evidence>
<evidence type="ECO:0000259" key="17">
    <source>
        <dbReference type="Pfam" id="PF00122"/>
    </source>
</evidence>
<evidence type="ECO:0000313" key="22">
    <source>
        <dbReference type="Proteomes" id="UP001213681"/>
    </source>
</evidence>
<evidence type="ECO:0000256" key="10">
    <source>
        <dbReference type="ARBA" id="ARBA00022967"/>
    </source>
</evidence>
<feature type="transmembrane region" description="Helical" evidence="16">
    <location>
        <begin position="1888"/>
        <end position="1908"/>
    </location>
</feature>
<evidence type="ECO:0000256" key="14">
    <source>
        <dbReference type="SAM" id="Coils"/>
    </source>
</evidence>
<feature type="transmembrane region" description="Helical" evidence="16">
    <location>
        <begin position="296"/>
        <end position="315"/>
    </location>
</feature>
<dbReference type="InterPro" id="IPR036412">
    <property type="entry name" value="HAD-like_sf"/>
</dbReference>
<dbReference type="InterPro" id="IPR056336">
    <property type="entry name" value="YVC1_C"/>
</dbReference>
<dbReference type="InterPro" id="IPR023298">
    <property type="entry name" value="ATPase_P-typ_TM_dom_sf"/>
</dbReference>
<evidence type="ECO:0000256" key="11">
    <source>
        <dbReference type="ARBA" id="ARBA00022989"/>
    </source>
</evidence>
<evidence type="ECO:0000256" key="12">
    <source>
        <dbReference type="ARBA" id="ARBA00023136"/>
    </source>
</evidence>
<keyword evidence="7" id="KW-0256">Endoplasmic reticulum</keyword>
<dbReference type="SFLD" id="SFLDG00002">
    <property type="entry name" value="C1.7:_P-type_atpase_like"/>
    <property type="match status" value="1"/>
</dbReference>
<evidence type="ECO:0000256" key="6">
    <source>
        <dbReference type="ARBA" id="ARBA00022741"/>
    </source>
</evidence>
<dbReference type="Pfam" id="PF00122">
    <property type="entry name" value="E1-E2_ATPase"/>
    <property type="match status" value="1"/>
</dbReference>
<dbReference type="InterPro" id="IPR056337">
    <property type="entry name" value="LHD_YVC1"/>
</dbReference>
<comment type="cofactor">
    <cofactor evidence="1">
        <name>Mg(2+)</name>
        <dbReference type="ChEBI" id="CHEBI:18420"/>
    </cofactor>
</comment>
<dbReference type="PRINTS" id="PR00119">
    <property type="entry name" value="CATATPASE"/>
</dbReference>
<evidence type="ECO:0000256" key="15">
    <source>
        <dbReference type="SAM" id="MobiDB-lite"/>
    </source>
</evidence>
<dbReference type="NCBIfam" id="TIGR01494">
    <property type="entry name" value="ATPase_P-type"/>
    <property type="match status" value="1"/>
</dbReference>
<dbReference type="Pfam" id="PF13246">
    <property type="entry name" value="Cation_ATPase"/>
    <property type="match status" value="1"/>
</dbReference>
<gene>
    <name evidence="21" type="ORF">N7458_010640</name>
</gene>
<feature type="transmembrane region" description="Helical" evidence="16">
    <location>
        <begin position="235"/>
        <end position="255"/>
    </location>
</feature>
<dbReference type="GO" id="GO:0046872">
    <property type="term" value="F:metal ion binding"/>
    <property type="evidence" value="ECO:0007669"/>
    <property type="project" value="UniProtKB-KW"/>
</dbReference>
<evidence type="ECO:0000256" key="7">
    <source>
        <dbReference type="ARBA" id="ARBA00022824"/>
    </source>
</evidence>
<dbReference type="CDD" id="cd07543">
    <property type="entry name" value="P-type_ATPase_cation"/>
    <property type="match status" value="1"/>
</dbReference>
<reference evidence="21" key="2">
    <citation type="journal article" date="2023" name="IMA Fungus">
        <title>Comparative genomic study of the Penicillium genus elucidates a diverse pangenome and 15 lateral gene transfer events.</title>
        <authorList>
            <person name="Petersen C."/>
            <person name="Sorensen T."/>
            <person name="Nielsen M.R."/>
            <person name="Sondergaard T.E."/>
            <person name="Sorensen J.L."/>
            <person name="Fitzpatrick D.A."/>
            <person name="Frisvad J.C."/>
            <person name="Nielsen K.L."/>
        </authorList>
    </citation>
    <scope>NUCLEOTIDE SEQUENCE</scope>
    <source>
        <strain evidence="21">IBT 16125</strain>
    </source>
</reference>
<feature type="transmembrane region" description="Helical" evidence="16">
    <location>
        <begin position="1809"/>
        <end position="1829"/>
    </location>
</feature>
<feature type="transmembrane region" description="Helical" evidence="16">
    <location>
        <begin position="521"/>
        <end position="539"/>
    </location>
</feature>
<feature type="domain" description="P-type ATPase A" evidence="17">
    <location>
        <begin position="945"/>
        <end position="1083"/>
    </location>
</feature>
<dbReference type="InterPro" id="IPR023299">
    <property type="entry name" value="ATPase_P-typ_cyto_dom_N"/>
</dbReference>
<dbReference type="Gene3D" id="3.40.50.1000">
    <property type="entry name" value="HAD superfamily/HAD-like"/>
    <property type="match status" value="1"/>
</dbReference>
<evidence type="ECO:0000256" key="1">
    <source>
        <dbReference type="ARBA" id="ARBA00001946"/>
    </source>
</evidence>
<organism evidence="21 22">
    <name type="scientific">Penicillium daleae</name>
    <dbReference type="NCBI Taxonomy" id="63821"/>
    <lineage>
        <taxon>Eukaryota</taxon>
        <taxon>Fungi</taxon>
        <taxon>Dikarya</taxon>
        <taxon>Ascomycota</taxon>
        <taxon>Pezizomycotina</taxon>
        <taxon>Eurotiomycetes</taxon>
        <taxon>Eurotiomycetidae</taxon>
        <taxon>Eurotiales</taxon>
        <taxon>Aspergillaceae</taxon>
        <taxon>Penicillium</taxon>
    </lineage>
</organism>
<evidence type="ECO:0000259" key="19">
    <source>
        <dbReference type="Pfam" id="PF23190"/>
    </source>
</evidence>
<dbReference type="NCBIfam" id="TIGR01657">
    <property type="entry name" value="P-ATPase-V"/>
    <property type="match status" value="1"/>
</dbReference>
<feature type="coiled-coil region" evidence="14">
    <location>
        <begin position="590"/>
        <end position="617"/>
    </location>
</feature>
<feature type="transmembrane region" description="Helical" evidence="16">
    <location>
        <begin position="745"/>
        <end position="763"/>
    </location>
</feature>
<evidence type="ECO:0000256" key="9">
    <source>
        <dbReference type="ARBA" id="ARBA00022842"/>
    </source>
</evidence>
<dbReference type="FunFam" id="2.70.150.10:FF:000049">
    <property type="entry name" value="Cation-transporting ATPase"/>
    <property type="match status" value="1"/>
</dbReference>
<dbReference type="PANTHER" id="PTHR45630:SF7">
    <property type="entry name" value="ENDOPLASMIC RETICULUM TRANSMEMBRANE HELIX TRANSLOCASE"/>
    <property type="match status" value="1"/>
</dbReference>
<comment type="similarity">
    <text evidence="3">Belongs to the cation transport ATPase (P-type) (TC 3.A.3) family. Type V subfamily.</text>
</comment>
<feature type="transmembrane region" description="Helical" evidence="16">
    <location>
        <begin position="434"/>
        <end position="455"/>
    </location>
</feature>
<dbReference type="Gene3D" id="3.40.1110.10">
    <property type="entry name" value="Calcium-transporting ATPase, cytoplasmic domain N"/>
    <property type="match status" value="1"/>
</dbReference>
<feature type="domain" description="Calcium channel YVC1-like C-terminal transmembrane" evidence="20">
    <location>
        <begin position="244"/>
        <end position="532"/>
    </location>
</feature>
<feature type="transmembrane region" description="Helical" evidence="16">
    <location>
        <begin position="489"/>
        <end position="509"/>
    </location>
</feature>
<dbReference type="GO" id="GO:0016887">
    <property type="term" value="F:ATP hydrolysis activity"/>
    <property type="evidence" value="ECO:0007669"/>
    <property type="project" value="InterPro"/>
</dbReference>
<dbReference type="SUPFAM" id="SSF81665">
    <property type="entry name" value="Calcium ATPase, transmembrane domain M"/>
    <property type="match status" value="1"/>
</dbReference>
<evidence type="ECO:0000256" key="8">
    <source>
        <dbReference type="ARBA" id="ARBA00022840"/>
    </source>
</evidence>
<keyword evidence="10" id="KW-1278">Translocase</keyword>
<dbReference type="InterPro" id="IPR001757">
    <property type="entry name" value="P_typ_ATPase"/>
</dbReference>
<sequence length="1990" mass="223622">MGLLNDLFNFNREAHHRAAIERRRLLPTHANDESQSLESSKEIAKVALRLKYQIEQVVSCEVDESVLTDPNSRIISQDVIETARRAGGEDYGACVVFCLLVCLRWFKMQSNIELWDADLHLRRAVACEVIAKRIIESEPDQDFLLKNILLKRYSIFTEGETTAPANVIERSVDLHALRVIGSAGYQKCIQYLWRGWICQEEGNPTNFVEYKDKSSTDYWVHFHPDRMRTPLYQNICQILFSLLYLALYTAVINTVNPTGDLDTAECILYGMTLAFICDEASKFWKVGTNYLEFWNAFNSTLYALLVISFVLRVVALAHSSSTHDAERQLYNGMSYNFLAFSGPMFWMRMMLYLDSFRFFGAMFVVLRVMMKESIIFFALLFVVLAGFFQAFIGMAQVDSDIDMTRPIIQGMANSVMQSPEFETFQDFAFPFGIILYYVFNFVVMIVLLNILIALYNSAYEDISGNATDEYMAIFAQKTMQFVRAPDENVFIPPFNLIEIIFLVAPFEWWLSPSRYAKLNDIIMGVLYSPLLVLTAWIETRQANRIRWNRRHGEEDDDCEQEWEHVAEDVSFDLDDTWKEEVKQSTPDIRVDNCTLEVRQLKEQVAALTELVKRLAEKTEGMDGARDGWGPPLHKRLARRGGEPSGNQNCIEGGFFHLDISHLDDFLVWSLHALLSRSLLDPDCGHPVAKMAKLADDPQIQYASLHNPLPLQLHTYVWPFLIIWPVFFAFYLSPERYDTYIQGQEWTFVFAGSIITAQSLLWLMTKWNININTLFTSTRAKSVDTAQLIKIIPITNAGSAEICPLIRDNSGGKKTISFLFQKRRFLFYPDTGSFAPLSYALDAEPKPALKEFQQSTGLSTKAEIDRVQHYYGDNTFDIPVPTFAELFQEHAVAPFFVFQVFCVGLWMLDEYWYYSLFTLFMLVAFESTVVWQRQRTLNEFRGMNIKPYDVWVYRENKWEEITSDKLLPGDLMSVNRTKEDGGVACDILLIEGSVIVNEAMLSGESTPLLKESVQLRPGEDLIEPDGLDKNSFVHGGTKVLQVTHPNSNGEDISKSLPKGVTAPPDNGAVGIVVKTGFETSQGSLVRTMIYSTERVSANNAEALLFILFLLIFAIAASWYVWQEGVQKDRKRSKLLLDCVLIITSVVPPELPMELSLAVNTSLAALSKFAIFCTEPFRIPFAGRVDIACFDKTGTLTGEDLVVDGIAGLTLGQAGATVEADGAHTDLSKASAVSPDTTLVLASAHALVKLDEGEVVGDPMEKATLQWLGWTLGRNDTLTCKGSAPVIGSRPVESVHVKRRFQFSSALKRQSTIATVTTFEPKTSKKSKSTFVGVKGAPETIQTMLVNIPPNYEETFKHFTRNGARVLALAYKYLSTESELSQGRVNKYVREEIESELIFAGFLVLQCPLKEDAISSVRMLNESSHRVVMITGDNPLTAVHVARQVEIVDREVVILDAPEHDNTGTRLVWRTIDDKLNTDVDPTQPLDPEILKNKDICVTGYALAKFKDQKALPDLLRHTWVYARVSPKQKEEILLGLKDAGYTTLMCGDGTNDVGALKQAHVGVALLNGSPDDLTKIAEHYRITKMKELYEKQVGMMQRFNQPAPPVPVHIAHLYPPGPGNPHYQKAIEREIQKKGAAAVAAAAAAKPGEEIPTITSPGAQALQQANSNLTPQQQRQQQAQAAAAGLADRLTSSMLEAELDESEPPTIKLGDASCAAPFTSKLANVIAIPNIIRQGRCTLVATIQMYKILALNCLISAYSLSVIYLDGIKFSDGQVTISGMMMSVCFLSISRAKSVEGLSKERPQPNIFNVYIIGSVLGQFAIHIATLIYLTQYVYKIEAREDNIDLEGEFEPSLLNSAIYLLQLIQQISTFSINYQGRPFRESIRENRAMYWGLVAATAVAFSCATEFVPEINEKLRLVPFSTEFKVTLTVLMILDYGGCWLIENVLKNLFSDFRPKDIAIRRPDQLKREAERKAKETAEAEAEKEQQRKA</sequence>
<keyword evidence="8" id="KW-0067">ATP-binding</keyword>
<dbReference type="PANTHER" id="PTHR45630">
    <property type="entry name" value="CATION-TRANSPORTING ATPASE-RELATED"/>
    <property type="match status" value="1"/>
</dbReference>
<comment type="subcellular location">
    <subcellularLocation>
        <location evidence="2">Endoplasmic reticulum membrane</location>
        <topology evidence="2">Multi-pass membrane protein</topology>
    </subcellularLocation>
</comment>
<dbReference type="Pfam" id="PF23190">
    <property type="entry name" value="LHD_TRPY1"/>
    <property type="match status" value="1"/>
</dbReference>
<dbReference type="Pfam" id="PF23317">
    <property type="entry name" value="YVC1_C"/>
    <property type="match status" value="1"/>
</dbReference>
<dbReference type="InterPro" id="IPR059000">
    <property type="entry name" value="ATPase_P-type_domA"/>
</dbReference>
<feature type="region of interest" description="Disordered" evidence="15">
    <location>
        <begin position="1966"/>
        <end position="1990"/>
    </location>
</feature>
<dbReference type="SUPFAM" id="SSF56784">
    <property type="entry name" value="HAD-like"/>
    <property type="match status" value="1"/>
</dbReference>
<keyword evidence="4 16" id="KW-0812">Transmembrane</keyword>
<evidence type="ECO:0000259" key="20">
    <source>
        <dbReference type="Pfam" id="PF23317"/>
    </source>
</evidence>
<keyword evidence="9" id="KW-0460">Magnesium</keyword>
<dbReference type="GO" id="GO:0005524">
    <property type="term" value="F:ATP binding"/>
    <property type="evidence" value="ECO:0007669"/>
    <property type="project" value="UniProtKB-KW"/>
</dbReference>
<keyword evidence="14" id="KW-0175">Coiled coil</keyword>
<feature type="transmembrane region" description="Helical" evidence="16">
    <location>
        <begin position="374"/>
        <end position="395"/>
    </location>
</feature>
<dbReference type="Gene3D" id="2.70.150.10">
    <property type="entry name" value="Calcium-transporting ATPase, cytoplasmic transduction domain A"/>
    <property type="match status" value="1"/>
</dbReference>
<dbReference type="InterPro" id="IPR023214">
    <property type="entry name" value="HAD_sf"/>
</dbReference>
<keyword evidence="11 16" id="KW-1133">Transmembrane helix</keyword>
<dbReference type="GeneID" id="81604265"/>
<dbReference type="Proteomes" id="UP001213681">
    <property type="component" value="Unassembled WGS sequence"/>
</dbReference>
<dbReference type="GO" id="GO:0006874">
    <property type="term" value="P:intracellular calcium ion homeostasis"/>
    <property type="evidence" value="ECO:0007669"/>
    <property type="project" value="TreeGrafter"/>
</dbReference>
<dbReference type="Pfam" id="PF23143">
    <property type="entry name" value="2TM_P5A-ATPase"/>
    <property type="match status" value="1"/>
</dbReference>
<keyword evidence="6" id="KW-0547">Nucleotide-binding</keyword>
<comment type="caution">
    <text evidence="21">The sequence shown here is derived from an EMBL/GenBank/DDBJ whole genome shotgun (WGS) entry which is preliminary data.</text>
</comment>
<accession>A0AAD6C0V0</accession>
<dbReference type="InterPro" id="IPR006544">
    <property type="entry name" value="P-type_TPase_V"/>
</dbReference>
<keyword evidence="12 16" id="KW-0472">Membrane</keyword>
<comment type="catalytic activity">
    <reaction evidence="13">
        <text>[protein]-with a C-terminal TM segment(out) + ATP + H2O = [protein]-with a C-terminal TM segment(in) + ADP + phosphate + H(+)</text>
        <dbReference type="Rhea" id="RHEA:66168"/>
        <dbReference type="Rhea" id="RHEA-COMP:16963"/>
        <dbReference type="ChEBI" id="CHEBI:15377"/>
        <dbReference type="ChEBI" id="CHEBI:15378"/>
        <dbReference type="ChEBI" id="CHEBI:30616"/>
        <dbReference type="ChEBI" id="CHEBI:43474"/>
        <dbReference type="ChEBI" id="CHEBI:90782"/>
        <dbReference type="ChEBI" id="CHEBI:456216"/>
    </reaction>
</comment>
<dbReference type="FunFam" id="3.40.50.1000:FF:000071">
    <property type="entry name" value="Cation-transporting ATPase"/>
    <property type="match status" value="1"/>
</dbReference>
<dbReference type="InterPro" id="IPR044492">
    <property type="entry name" value="P_typ_ATPase_HD_dom"/>
</dbReference>
<name>A0AAD6C0V0_9EURO</name>
<dbReference type="SUPFAM" id="SSF81653">
    <property type="entry name" value="Calcium ATPase, transduction domain A"/>
    <property type="match status" value="1"/>
</dbReference>
<dbReference type="PROSITE" id="PS00154">
    <property type="entry name" value="ATPASE_E1_E2"/>
    <property type="match status" value="1"/>
</dbReference>
<dbReference type="FunFam" id="3.40.1110.10:FF:000054">
    <property type="entry name" value="Cation-transporting ATPase"/>
    <property type="match status" value="1"/>
</dbReference>
<dbReference type="InterPro" id="IPR008250">
    <property type="entry name" value="ATPase_P-typ_transduc_dom_A_sf"/>
</dbReference>